<dbReference type="RefSeq" id="WP_184666029.1">
    <property type="nucleotide sequence ID" value="NZ_BAABAI010000004.1"/>
</dbReference>
<accession>A0A7W7SYV0</accession>
<dbReference type="AlphaFoldDB" id="A0A7W7SYV0"/>
<gene>
    <name evidence="1" type="ORF">F4559_000580</name>
</gene>
<reference evidence="1 2" key="1">
    <citation type="submission" date="2020-08" db="EMBL/GenBank/DDBJ databases">
        <title>Sequencing the genomes of 1000 actinobacteria strains.</title>
        <authorList>
            <person name="Klenk H.-P."/>
        </authorList>
    </citation>
    <scope>NUCLEOTIDE SEQUENCE [LARGE SCALE GENOMIC DNA]</scope>
    <source>
        <strain evidence="1 2">DSM 45084</strain>
    </source>
</reference>
<evidence type="ECO:0000313" key="2">
    <source>
        <dbReference type="Proteomes" id="UP000542674"/>
    </source>
</evidence>
<sequence length="91" mass="10222">MITVTNVRIYAHGNWGTLLEVFPKGHIDDNRTTLACSDQNNPGRQAQFTAGTSYYISYDLPTGSQERWDGECFYDNGGTAPVEFRELDLLT</sequence>
<dbReference type="Proteomes" id="UP000542674">
    <property type="component" value="Unassembled WGS sequence"/>
</dbReference>
<organism evidence="1 2">
    <name type="scientific">Saccharothrix violaceirubra</name>
    <dbReference type="NCBI Taxonomy" id="413306"/>
    <lineage>
        <taxon>Bacteria</taxon>
        <taxon>Bacillati</taxon>
        <taxon>Actinomycetota</taxon>
        <taxon>Actinomycetes</taxon>
        <taxon>Pseudonocardiales</taxon>
        <taxon>Pseudonocardiaceae</taxon>
        <taxon>Saccharothrix</taxon>
    </lineage>
</organism>
<keyword evidence="2" id="KW-1185">Reference proteome</keyword>
<proteinExistence type="predicted"/>
<dbReference type="EMBL" id="JACHJS010000001">
    <property type="protein sequence ID" value="MBB4963221.1"/>
    <property type="molecule type" value="Genomic_DNA"/>
</dbReference>
<comment type="caution">
    <text evidence="1">The sequence shown here is derived from an EMBL/GenBank/DDBJ whole genome shotgun (WGS) entry which is preliminary data.</text>
</comment>
<evidence type="ECO:0000313" key="1">
    <source>
        <dbReference type="EMBL" id="MBB4963221.1"/>
    </source>
</evidence>
<protein>
    <submittedName>
        <fullName evidence="1">Uncharacterized protein</fullName>
    </submittedName>
</protein>
<name>A0A7W7SYV0_9PSEU</name>